<evidence type="ECO:0000313" key="1">
    <source>
        <dbReference type="EMBL" id="KHJ92026.1"/>
    </source>
</evidence>
<gene>
    <name evidence="1" type="ORF">OESDEN_08098</name>
</gene>
<dbReference type="AlphaFoldDB" id="A0A0B1T797"/>
<reference evidence="1 2" key="1">
    <citation type="submission" date="2014-03" db="EMBL/GenBank/DDBJ databases">
        <title>Draft genome of the hookworm Oesophagostomum dentatum.</title>
        <authorList>
            <person name="Mitreva M."/>
        </authorList>
    </citation>
    <scope>NUCLEOTIDE SEQUENCE [LARGE SCALE GENOMIC DNA]</scope>
    <source>
        <strain evidence="1 2">OD-Hann</strain>
    </source>
</reference>
<dbReference type="EMBL" id="KN551628">
    <property type="protein sequence ID" value="KHJ92026.1"/>
    <property type="molecule type" value="Genomic_DNA"/>
</dbReference>
<proteinExistence type="predicted"/>
<sequence length="88" mass="9901">MHLYVLVIQCALEGIPSTGVELNGILVAYSKYRAARSGLSRTAKFRKRDIFRTDLEPYNTAVIFGAENLVLNWNFGYTVTAQVYSPQL</sequence>
<dbReference type="Gene3D" id="3.40.50.150">
    <property type="entry name" value="Vaccinia Virus protein VP39"/>
    <property type="match status" value="1"/>
</dbReference>
<accession>A0A0B1T797</accession>
<dbReference type="SUPFAM" id="SSF53335">
    <property type="entry name" value="S-adenosyl-L-methionine-dependent methyltransferases"/>
    <property type="match status" value="1"/>
</dbReference>
<protein>
    <submittedName>
        <fullName evidence="1">Uncharacterized protein</fullName>
    </submittedName>
</protein>
<name>A0A0B1T797_OESDE</name>
<keyword evidence="2" id="KW-1185">Reference proteome</keyword>
<dbReference type="OrthoDB" id="66144at2759"/>
<dbReference type="InterPro" id="IPR029063">
    <property type="entry name" value="SAM-dependent_MTases_sf"/>
</dbReference>
<organism evidence="1 2">
    <name type="scientific">Oesophagostomum dentatum</name>
    <name type="common">Nodular worm</name>
    <dbReference type="NCBI Taxonomy" id="61180"/>
    <lineage>
        <taxon>Eukaryota</taxon>
        <taxon>Metazoa</taxon>
        <taxon>Ecdysozoa</taxon>
        <taxon>Nematoda</taxon>
        <taxon>Chromadorea</taxon>
        <taxon>Rhabditida</taxon>
        <taxon>Rhabditina</taxon>
        <taxon>Rhabditomorpha</taxon>
        <taxon>Strongyloidea</taxon>
        <taxon>Strongylidae</taxon>
        <taxon>Oesophagostomum</taxon>
    </lineage>
</organism>
<dbReference type="Proteomes" id="UP000053660">
    <property type="component" value="Unassembled WGS sequence"/>
</dbReference>
<evidence type="ECO:0000313" key="2">
    <source>
        <dbReference type="Proteomes" id="UP000053660"/>
    </source>
</evidence>